<dbReference type="EMBL" id="AP006495">
    <property type="protein sequence ID" value="BAM81098.1"/>
    <property type="molecule type" value="Genomic_DNA"/>
</dbReference>
<accession>M1VIT4</accession>
<dbReference type="eggNOG" id="KOG2865">
    <property type="taxonomic scope" value="Eukaryota"/>
</dbReference>
<dbReference type="Pfam" id="PF01370">
    <property type="entry name" value="Epimerase"/>
    <property type="match status" value="1"/>
</dbReference>
<dbReference type="Gene3D" id="3.40.50.720">
    <property type="entry name" value="NAD(P)-binding Rossmann-like Domain"/>
    <property type="match status" value="1"/>
</dbReference>
<dbReference type="InterPro" id="IPR036291">
    <property type="entry name" value="NAD(P)-bd_dom_sf"/>
</dbReference>
<name>M1VIT4_CYAM1</name>
<dbReference type="HOGENOM" id="CLU_007383_6_4_1"/>
<proteinExistence type="predicted"/>
<dbReference type="GO" id="GO:0044877">
    <property type="term" value="F:protein-containing complex binding"/>
    <property type="evidence" value="ECO:0007669"/>
    <property type="project" value="TreeGrafter"/>
</dbReference>
<evidence type="ECO:0000259" key="1">
    <source>
        <dbReference type="Pfam" id="PF01370"/>
    </source>
</evidence>
<feature type="domain" description="NAD-dependent epimerase/dehydratase" evidence="1">
    <location>
        <begin position="60"/>
        <end position="273"/>
    </location>
</feature>
<dbReference type="GeneID" id="16994903"/>
<dbReference type="GO" id="GO:0005739">
    <property type="term" value="C:mitochondrion"/>
    <property type="evidence" value="ECO:0007669"/>
    <property type="project" value="TreeGrafter"/>
</dbReference>
<organism evidence="2 3">
    <name type="scientific">Cyanidioschyzon merolae (strain NIES-3377 / 10D)</name>
    <name type="common">Unicellular red alga</name>
    <dbReference type="NCBI Taxonomy" id="280699"/>
    <lineage>
        <taxon>Eukaryota</taxon>
        <taxon>Rhodophyta</taxon>
        <taxon>Bangiophyceae</taxon>
        <taxon>Cyanidiales</taxon>
        <taxon>Cyanidiaceae</taxon>
        <taxon>Cyanidioschyzon</taxon>
    </lineage>
</organism>
<dbReference type="RefSeq" id="XP_005537134.1">
    <property type="nucleotide sequence ID" value="XM_005537077.1"/>
</dbReference>
<protein>
    <submittedName>
        <fullName evidence="2">NADH dehydrogenase I alpha subcomplex 9, mitochondrial</fullName>
    </submittedName>
</protein>
<dbReference type="InterPro" id="IPR051207">
    <property type="entry name" value="ComplexI_NDUFA9_subunit"/>
</dbReference>
<sequence length="392" mass="43339">MDSCGAASVRLLRLSLQRNGSAVRYMSSPTNLSEKARLVSPVLRAEGTGGRSSVSGIIATVFGSTGFLGRYVVSQLGRIGSTVFVAWRGDELDNRHLKVMGDLGQINPIQIEARDINSLRRSIAGSNVVINLIGKWYDTRYYSLEDVNIGVAETIARLASLEQVEHFIHVSALPAYSKANSEYPEDRWSRSKIEGERLVRQAFPRATIFRPADIWGMEDRFLARIATSLSRLGFVPVVQGGKSRTQPVWVDDVARAIVSSVRNPESTAGKTYELFGPRVLTRREVVEFVADSTKRELNLLNLPLPIAKVVMRLTGMRLPLVNPSPLFTESDAVREASDVIASSILSSGEEREALGTFDDLDIIPHDLLSDLGRNTLRQYRKGGDRSSLFYVD</sequence>
<dbReference type="PANTHER" id="PTHR12126:SF11">
    <property type="entry name" value="NADH DEHYDROGENASE [UBIQUINONE] 1 ALPHA SUBCOMPLEX SUBUNIT 9, MITOCHONDRIAL"/>
    <property type="match status" value="1"/>
</dbReference>
<dbReference type="PANTHER" id="PTHR12126">
    <property type="entry name" value="NADH-UBIQUINONE OXIDOREDUCTASE 39 KDA SUBUNIT-RELATED"/>
    <property type="match status" value="1"/>
</dbReference>
<dbReference type="SUPFAM" id="SSF51735">
    <property type="entry name" value="NAD(P)-binding Rossmann-fold domains"/>
    <property type="match status" value="1"/>
</dbReference>
<reference evidence="2 3" key="2">
    <citation type="journal article" date="2007" name="BMC Biol.">
        <title>A 100%-complete sequence reveals unusually simple genomic features in the hot-spring red alga Cyanidioschyzon merolae.</title>
        <authorList>
            <person name="Nozaki H."/>
            <person name="Takano H."/>
            <person name="Misumi O."/>
            <person name="Terasawa K."/>
            <person name="Matsuzaki M."/>
            <person name="Maruyama S."/>
            <person name="Nishida K."/>
            <person name="Yagisawa F."/>
            <person name="Yoshida Y."/>
            <person name="Fujiwara T."/>
            <person name="Takio S."/>
            <person name="Tamura K."/>
            <person name="Chung S.J."/>
            <person name="Nakamura S."/>
            <person name="Kuroiwa H."/>
            <person name="Tanaka K."/>
            <person name="Sato N."/>
            <person name="Kuroiwa T."/>
        </authorList>
    </citation>
    <scope>NUCLEOTIDE SEQUENCE [LARGE SCALE GENOMIC DNA]</scope>
    <source>
        <strain evidence="2 3">10D</strain>
    </source>
</reference>
<gene>
    <name evidence="2" type="ORF">CYME_CMM267C</name>
</gene>
<reference evidence="2 3" key="1">
    <citation type="journal article" date="2004" name="Nature">
        <title>Genome sequence of the ultrasmall unicellular red alga Cyanidioschyzon merolae 10D.</title>
        <authorList>
            <person name="Matsuzaki M."/>
            <person name="Misumi O."/>
            <person name="Shin-i T."/>
            <person name="Maruyama S."/>
            <person name="Takahara M."/>
            <person name="Miyagishima S."/>
            <person name="Mori T."/>
            <person name="Nishida K."/>
            <person name="Yagisawa F."/>
            <person name="Nishida K."/>
            <person name="Yoshida Y."/>
            <person name="Nishimura Y."/>
            <person name="Nakao S."/>
            <person name="Kobayashi T."/>
            <person name="Momoyama Y."/>
            <person name="Higashiyama T."/>
            <person name="Minoda A."/>
            <person name="Sano M."/>
            <person name="Nomoto H."/>
            <person name="Oishi K."/>
            <person name="Hayashi H."/>
            <person name="Ohta F."/>
            <person name="Nishizaka S."/>
            <person name="Haga S."/>
            <person name="Miura S."/>
            <person name="Morishita T."/>
            <person name="Kabeya Y."/>
            <person name="Terasawa K."/>
            <person name="Suzuki Y."/>
            <person name="Ishii Y."/>
            <person name="Asakawa S."/>
            <person name="Takano H."/>
            <person name="Ohta N."/>
            <person name="Kuroiwa H."/>
            <person name="Tanaka K."/>
            <person name="Shimizu N."/>
            <person name="Sugano S."/>
            <person name="Sato N."/>
            <person name="Nozaki H."/>
            <person name="Ogasawara N."/>
            <person name="Kohara Y."/>
            <person name="Kuroiwa T."/>
        </authorList>
    </citation>
    <scope>NUCLEOTIDE SEQUENCE [LARGE SCALE GENOMIC DNA]</scope>
    <source>
        <strain evidence="2 3">10D</strain>
    </source>
</reference>
<dbReference type="STRING" id="280699.M1VIT4"/>
<dbReference type="KEGG" id="cme:CYME_CMM267C"/>
<dbReference type="OMA" id="PEDQFTN"/>
<dbReference type="Gramene" id="CMM267CT">
    <property type="protein sequence ID" value="CMM267CT"/>
    <property type="gene ID" value="CMM267C"/>
</dbReference>
<keyword evidence="3" id="KW-1185">Reference proteome</keyword>
<dbReference type="CDD" id="cd05271">
    <property type="entry name" value="NDUFA9_like_SDR_a"/>
    <property type="match status" value="1"/>
</dbReference>
<evidence type="ECO:0000313" key="2">
    <source>
        <dbReference type="EMBL" id="BAM81098.1"/>
    </source>
</evidence>
<evidence type="ECO:0000313" key="3">
    <source>
        <dbReference type="Proteomes" id="UP000007014"/>
    </source>
</evidence>
<dbReference type="InterPro" id="IPR001509">
    <property type="entry name" value="Epimerase_deHydtase"/>
</dbReference>
<dbReference type="AlphaFoldDB" id="M1VIT4"/>
<dbReference type="Proteomes" id="UP000007014">
    <property type="component" value="Chromosome 13"/>
</dbReference>
<dbReference type="OrthoDB" id="275457at2759"/>